<organism evidence="1 2">
    <name type="scientific">Gigaspora margarita</name>
    <dbReference type="NCBI Taxonomy" id="4874"/>
    <lineage>
        <taxon>Eukaryota</taxon>
        <taxon>Fungi</taxon>
        <taxon>Fungi incertae sedis</taxon>
        <taxon>Mucoromycota</taxon>
        <taxon>Glomeromycotina</taxon>
        <taxon>Glomeromycetes</taxon>
        <taxon>Diversisporales</taxon>
        <taxon>Gigasporaceae</taxon>
        <taxon>Gigaspora</taxon>
    </lineage>
</organism>
<protein>
    <submittedName>
        <fullName evidence="1">HCP-like protein</fullName>
    </submittedName>
</protein>
<dbReference type="SUPFAM" id="SSF81901">
    <property type="entry name" value="HCP-like"/>
    <property type="match status" value="1"/>
</dbReference>
<reference evidence="1 2" key="1">
    <citation type="journal article" date="2019" name="Environ. Microbiol.">
        <title>At the nexus of three kingdoms: the genome of the mycorrhizal fungus Gigaspora margarita provides insights into plant, endobacterial and fungal interactions.</title>
        <authorList>
            <person name="Venice F."/>
            <person name="Ghignone S."/>
            <person name="Salvioli di Fossalunga A."/>
            <person name="Amselem J."/>
            <person name="Novero M."/>
            <person name="Xianan X."/>
            <person name="Sedzielewska Toro K."/>
            <person name="Morin E."/>
            <person name="Lipzen A."/>
            <person name="Grigoriev I.V."/>
            <person name="Henrissat B."/>
            <person name="Martin F.M."/>
            <person name="Bonfante P."/>
        </authorList>
    </citation>
    <scope>NUCLEOTIDE SEQUENCE [LARGE SCALE GENOMIC DNA]</scope>
    <source>
        <strain evidence="1 2">BEG34</strain>
    </source>
</reference>
<dbReference type="AlphaFoldDB" id="A0A8H4AWZ2"/>
<name>A0A8H4AWZ2_GIGMA</name>
<dbReference type="Proteomes" id="UP000439903">
    <property type="component" value="Unassembled WGS sequence"/>
</dbReference>
<evidence type="ECO:0000313" key="2">
    <source>
        <dbReference type="Proteomes" id="UP000439903"/>
    </source>
</evidence>
<dbReference type="EMBL" id="WTPW01000160">
    <property type="protein sequence ID" value="KAF0540942.1"/>
    <property type="molecule type" value="Genomic_DNA"/>
</dbReference>
<dbReference type="Gene3D" id="1.25.40.10">
    <property type="entry name" value="Tetratricopeptide repeat domain"/>
    <property type="match status" value="1"/>
</dbReference>
<comment type="caution">
    <text evidence="1">The sequence shown here is derived from an EMBL/GenBank/DDBJ whole genome shotgun (WGS) entry which is preliminary data.</text>
</comment>
<sequence>MDIVKLNRKLEKLSVTYPIIPSDQMLLKDKVLNFDGMIEEDNPIFNFISLEKGIELYAKRNHKCAWKCFEENAKLSNVLAKYWQGYYLYFGYYVVEIDKEQAKQFFKEAADNDCSDDT</sequence>
<accession>A0A8H4AWZ2</accession>
<dbReference type="InterPro" id="IPR011990">
    <property type="entry name" value="TPR-like_helical_dom_sf"/>
</dbReference>
<proteinExistence type="predicted"/>
<evidence type="ECO:0000313" key="1">
    <source>
        <dbReference type="EMBL" id="KAF0540942.1"/>
    </source>
</evidence>
<keyword evidence="2" id="KW-1185">Reference proteome</keyword>
<gene>
    <name evidence="1" type="ORF">F8M41_006042</name>
</gene>